<feature type="region of interest" description="Disordered" evidence="1">
    <location>
        <begin position="95"/>
        <end position="114"/>
    </location>
</feature>
<reference evidence="2" key="1">
    <citation type="submission" date="2021-02" db="EMBL/GenBank/DDBJ databases">
        <authorList>
            <person name="Nowell W R."/>
        </authorList>
    </citation>
    <scope>NUCLEOTIDE SEQUENCE</scope>
</reference>
<proteinExistence type="predicted"/>
<evidence type="ECO:0000256" key="1">
    <source>
        <dbReference type="SAM" id="MobiDB-lite"/>
    </source>
</evidence>
<name>A0A815A762_9BILA</name>
<dbReference type="AlphaFoldDB" id="A0A815A762"/>
<evidence type="ECO:0008006" key="4">
    <source>
        <dbReference type="Google" id="ProtNLM"/>
    </source>
</evidence>
<evidence type="ECO:0000313" key="3">
    <source>
        <dbReference type="Proteomes" id="UP000663870"/>
    </source>
</evidence>
<gene>
    <name evidence="2" type="ORF">JXQ802_LOCUS27030</name>
</gene>
<protein>
    <recommendedName>
        <fullName evidence="4">Condensin complex subunit 2</fullName>
    </recommendedName>
</protein>
<comment type="caution">
    <text evidence="2">The sequence shown here is derived from an EMBL/GenBank/DDBJ whole genome shotgun (WGS) entry which is preliminary data.</text>
</comment>
<dbReference type="Proteomes" id="UP000663870">
    <property type="component" value="Unassembled WGS sequence"/>
</dbReference>
<dbReference type="EMBL" id="CAJNOL010000965">
    <property type="protein sequence ID" value="CAF1252061.1"/>
    <property type="molecule type" value="Genomic_DNA"/>
</dbReference>
<accession>A0A815A762</accession>
<organism evidence="2 3">
    <name type="scientific">Rotaria sordida</name>
    <dbReference type="NCBI Taxonomy" id="392033"/>
    <lineage>
        <taxon>Eukaryota</taxon>
        <taxon>Metazoa</taxon>
        <taxon>Spiralia</taxon>
        <taxon>Gnathifera</taxon>
        <taxon>Rotifera</taxon>
        <taxon>Eurotatoria</taxon>
        <taxon>Bdelloidea</taxon>
        <taxon>Philodinida</taxon>
        <taxon>Philodinidae</taxon>
        <taxon>Rotaria</taxon>
    </lineage>
</organism>
<sequence>MLSLSSSQSEPSALLSNARLTIATLIQRPSTITTSNAFDEFSILDHLIDVSNDVDRFEDGESRKFLNIAQLITASTCIYSRRVDALYKLINTFQSSSSDNKHDESISNENQQSESIIIHKQEENQTKKIIQEKKKKPKEENRRSFICNDLTKINLNSSKNFFLDRTSLFDLKLFQKNVPIGNKQFWINDNRPMIFDLLFHNQLIETNEIYLQQESEQLIDVVNKLSPIIHRSTLNDNDIPLPISTYDDQESSWNNENIIEHEKFIEKKKIIINKNRRKKLKQDIDLNIFRNGLTDEQQEHFRFHKMKPLTNKIKIEQTQFFIKKLNRNHFDKLIKDCPSSIVSIFIYPTITIHHLTVRERYSTKIDQSFSRTIRSSSIPITDVLNENVLISSLSPPTSPLFTHDFNEDIQEDVDIRLQTDMEHILDAATYHSNEEQENNKIFLELRSLIISYMNEHDSVKTINLDDLLETLHDNYSLPLVFSQLLHLCATTQRYYLHSTSNDNLFIQKK</sequence>
<keyword evidence="3" id="KW-1185">Reference proteome</keyword>
<evidence type="ECO:0000313" key="2">
    <source>
        <dbReference type="EMBL" id="CAF1252061.1"/>
    </source>
</evidence>